<sequence>MACAFTAISDDANANYYNGAGLAFLESPAITVSYLGYLTGLSPDQHYAYFGMSYPLVNSAWGFDFTLFTPGEVEKRYFEGVYLGTELVWRIAPKISYARRVSDPVSLGVAWKFVYERYVWDPTRFGWVTANGKSWAFDFSVLHRPLHNLSIGAVLHNIGPDINHTDDYPGTDPLPRLGRLGVAYVPVDDERFKCTLTCEITKVLVSMFANEENSFWENLKYEFDEAWKAIGLELAFYGIFSLRAGYFYDYEGKREGITFGMGIAIESFALDIGIDENVYEYPTQNRTISLSWIINSDGGLFGHWLTIS</sequence>
<proteinExistence type="predicted"/>
<dbReference type="Gene3D" id="2.40.160.60">
    <property type="entry name" value="Outer membrane protein transport protein (OMPP1/FadL/TodX)"/>
    <property type="match status" value="1"/>
</dbReference>
<name>A0A0S8FTY0_UNCW3</name>
<protein>
    <recommendedName>
        <fullName evidence="3">Bacterial surface antigen (D15) domain-containing protein</fullName>
    </recommendedName>
</protein>
<gene>
    <name evidence="1" type="ORF">AMJ83_04015</name>
</gene>
<organism evidence="1 2">
    <name type="scientific">candidate division WOR_3 bacterium SM23_42</name>
    <dbReference type="NCBI Taxonomy" id="1703779"/>
    <lineage>
        <taxon>Bacteria</taxon>
        <taxon>Bacteria division WOR-3</taxon>
    </lineage>
</organism>
<comment type="caution">
    <text evidence="1">The sequence shown here is derived from an EMBL/GenBank/DDBJ whole genome shotgun (WGS) entry which is preliminary data.</text>
</comment>
<accession>A0A0S8FTY0</accession>
<reference evidence="1 2" key="1">
    <citation type="journal article" date="2015" name="Microbiome">
        <title>Genomic resolution of linkages in carbon, nitrogen, and sulfur cycling among widespread estuary sediment bacteria.</title>
        <authorList>
            <person name="Baker B.J."/>
            <person name="Lazar C.S."/>
            <person name="Teske A.P."/>
            <person name="Dick G.J."/>
        </authorList>
    </citation>
    <scope>NUCLEOTIDE SEQUENCE [LARGE SCALE GENOMIC DNA]</scope>
    <source>
        <strain evidence="1">SM23_42</strain>
    </source>
</reference>
<evidence type="ECO:0000313" key="2">
    <source>
        <dbReference type="Proteomes" id="UP000051373"/>
    </source>
</evidence>
<dbReference type="STRING" id="1703779.AMJ83_04015"/>
<dbReference type="SUPFAM" id="SSF56935">
    <property type="entry name" value="Porins"/>
    <property type="match status" value="1"/>
</dbReference>
<dbReference type="EMBL" id="LJUJ01000005">
    <property type="protein sequence ID" value="KPK64167.1"/>
    <property type="molecule type" value="Genomic_DNA"/>
</dbReference>
<dbReference type="AlphaFoldDB" id="A0A0S8FTY0"/>
<dbReference type="NCBIfam" id="NF033709">
    <property type="entry name" value="PorV_fam"/>
    <property type="match status" value="1"/>
</dbReference>
<evidence type="ECO:0000313" key="1">
    <source>
        <dbReference type="EMBL" id="KPK64167.1"/>
    </source>
</evidence>
<evidence type="ECO:0008006" key="3">
    <source>
        <dbReference type="Google" id="ProtNLM"/>
    </source>
</evidence>
<dbReference type="Proteomes" id="UP000051373">
    <property type="component" value="Unassembled WGS sequence"/>
</dbReference>